<dbReference type="Proteomes" id="UP000014074">
    <property type="component" value="Unassembled WGS sequence"/>
</dbReference>
<dbReference type="PANTHER" id="PTHR48081">
    <property type="entry name" value="AB HYDROLASE SUPERFAMILY PROTEIN C4A8.06C"/>
    <property type="match status" value="1"/>
</dbReference>
<dbReference type="RefSeq" id="XP_007912626.1">
    <property type="nucleotide sequence ID" value="XM_007914435.1"/>
</dbReference>
<evidence type="ECO:0000313" key="4">
    <source>
        <dbReference type="EMBL" id="EOO02637.1"/>
    </source>
</evidence>
<dbReference type="KEGG" id="tmn:UCRPA7_1856"/>
<dbReference type="SUPFAM" id="SSF53474">
    <property type="entry name" value="alpha/beta-Hydrolases"/>
    <property type="match status" value="1"/>
</dbReference>
<dbReference type="EMBL" id="KB932907">
    <property type="protein sequence ID" value="EOO02637.1"/>
    <property type="molecule type" value="Genomic_DNA"/>
</dbReference>
<dbReference type="HOGENOM" id="CLU_012494_6_2_1"/>
<gene>
    <name evidence="4" type="ORF">UCRPA7_1856</name>
</gene>
<accession>R8BTD0</accession>
<dbReference type="InterPro" id="IPR050300">
    <property type="entry name" value="GDXG_lipolytic_enzyme"/>
</dbReference>
<evidence type="ECO:0000313" key="5">
    <source>
        <dbReference type="Proteomes" id="UP000014074"/>
    </source>
</evidence>
<evidence type="ECO:0000256" key="2">
    <source>
        <dbReference type="SAM" id="MobiDB-lite"/>
    </source>
</evidence>
<feature type="domain" description="Alpha/beta hydrolase fold-3" evidence="3">
    <location>
        <begin position="112"/>
        <end position="323"/>
    </location>
</feature>
<keyword evidence="1" id="KW-0378">Hydrolase</keyword>
<organism evidence="4 5">
    <name type="scientific">Phaeoacremonium minimum (strain UCR-PA7)</name>
    <name type="common">Esca disease fungus</name>
    <name type="synonym">Togninia minima</name>
    <dbReference type="NCBI Taxonomy" id="1286976"/>
    <lineage>
        <taxon>Eukaryota</taxon>
        <taxon>Fungi</taxon>
        <taxon>Dikarya</taxon>
        <taxon>Ascomycota</taxon>
        <taxon>Pezizomycotina</taxon>
        <taxon>Sordariomycetes</taxon>
        <taxon>Sordariomycetidae</taxon>
        <taxon>Togniniales</taxon>
        <taxon>Togniniaceae</taxon>
        <taxon>Phaeoacremonium</taxon>
    </lineage>
</organism>
<proteinExistence type="predicted"/>
<evidence type="ECO:0000259" key="3">
    <source>
        <dbReference type="Pfam" id="PF07859"/>
    </source>
</evidence>
<sequence>MGSLDLQDPPKEQAASTGPQPPYPLHHSVLARIDQDYAAFYNKHIFDKQQVHLQPIEASRTSGVLIPGAGPLLPVGKTADYAITRKESTGPDVKVRCFTPQGQKPDGGWPVMIYFHGGGWVLGNIDTENVVSTNLCSRGRSVVVSVDYRLAPEDPYPAAVHDCWEAVLWVLGEGKEILELNTDKMATGGSSAGGNLAAIMCQRAVARGGPKFSLQLLSVPVMDNTADTTNNQSYKENEFVPALPAEKMLWYRRHYLPNQEDWAHPESSPLLWEGDWSKLPPAVMVLGGLDVLRTEGEQFAEKLQKAGVEAKVTIYKGMPHPFLAMDGALEVGRDSITRFCEGLLNTMYLPN</sequence>
<dbReference type="InterPro" id="IPR013094">
    <property type="entry name" value="AB_hydrolase_3"/>
</dbReference>
<name>R8BTD0_PHAM7</name>
<dbReference type="eggNOG" id="KOG1515">
    <property type="taxonomic scope" value="Eukaryota"/>
</dbReference>
<dbReference type="OrthoDB" id="408631at2759"/>
<protein>
    <submittedName>
        <fullName evidence="4">Putative lipase 2 protein</fullName>
    </submittedName>
</protein>
<dbReference type="PANTHER" id="PTHR48081:SF8">
    <property type="entry name" value="ALPHA_BETA HYDROLASE FOLD-3 DOMAIN-CONTAINING PROTEIN-RELATED"/>
    <property type="match status" value="1"/>
</dbReference>
<dbReference type="InterPro" id="IPR029058">
    <property type="entry name" value="AB_hydrolase_fold"/>
</dbReference>
<dbReference type="Gene3D" id="3.40.50.1820">
    <property type="entry name" value="alpha/beta hydrolase"/>
    <property type="match status" value="1"/>
</dbReference>
<evidence type="ECO:0000256" key="1">
    <source>
        <dbReference type="ARBA" id="ARBA00022801"/>
    </source>
</evidence>
<reference evidence="5" key="1">
    <citation type="journal article" date="2013" name="Genome Announc.">
        <title>Draft genome sequence of the ascomycete Phaeoacremonium aleophilum strain UCR-PA7, a causal agent of the esca disease complex in grapevines.</title>
        <authorList>
            <person name="Blanco-Ulate B."/>
            <person name="Rolshausen P."/>
            <person name="Cantu D."/>
        </authorList>
    </citation>
    <scope>NUCLEOTIDE SEQUENCE [LARGE SCALE GENOMIC DNA]</scope>
    <source>
        <strain evidence="5">UCR-PA7</strain>
    </source>
</reference>
<dbReference type="GeneID" id="19322048"/>
<dbReference type="GO" id="GO:0016787">
    <property type="term" value="F:hydrolase activity"/>
    <property type="evidence" value="ECO:0007669"/>
    <property type="project" value="UniProtKB-KW"/>
</dbReference>
<keyword evidence="5" id="KW-1185">Reference proteome</keyword>
<feature type="region of interest" description="Disordered" evidence="2">
    <location>
        <begin position="1"/>
        <end position="26"/>
    </location>
</feature>
<dbReference type="AlphaFoldDB" id="R8BTD0"/>
<dbReference type="Pfam" id="PF07859">
    <property type="entry name" value="Abhydrolase_3"/>
    <property type="match status" value="1"/>
</dbReference>